<dbReference type="PANTHER" id="PTHR22607">
    <property type="entry name" value="DELETED IN ORAL CANCER 1/CDK2-ASSOCIATED PROTEIN 1"/>
    <property type="match status" value="1"/>
</dbReference>
<keyword evidence="3" id="KW-0597">Phosphoprotein</keyword>
<evidence type="ECO:0000256" key="4">
    <source>
        <dbReference type="ARBA" id="ARBA00023242"/>
    </source>
</evidence>
<keyword evidence="6" id="KW-1185">Reference proteome</keyword>
<evidence type="ECO:0000313" key="6">
    <source>
        <dbReference type="Proteomes" id="UP000887575"/>
    </source>
</evidence>
<sequence length="124" mass="13229">MSEIKPPTLPTSTSTVVTNQAPSIPTATAATATVAATADMPIATPSLQPQAASLPQYSVPGPAQGTTKYQQLLALIEEMGKDIRPAYTGNKICAERLKRVLVHARILARECIMEADRDRAKQQS</sequence>
<name>A0AAF3F8F8_9BILA</name>
<dbReference type="InterPro" id="IPR017266">
    <property type="entry name" value="DOC_1/2"/>
</dbReference>
<dbReference type="WBParaSite" id="MBELARI_LOCUS12631">
    <property type="protein sequence ID" value="MBELARI_LOCUS12631"/>
    <property type="gene ID" value="MBELARI_LOCUS12631"/>
</dbReference>
<evidence type="ECO:0000256" key="2">
    <source>
        <dbReference type="ARBA" id="ARBA00008485"/>
    </source>
</evidence>
<evidence type="ECO:0000256" key="5">
    <source>
        <dbReference type="SAM" id="MobiDB-lite"/>
    </source>
</evidence>
<dbReference type="Pfam" id="PF09806">
    <property type="entry name" value="CDK2AP"/>
    <property type="match status" value="1"/>
</dbReference>
<organism evidence="6 8">
    <name type="scientific">Mesorhabditis belari</name>
    <dbReference type="NCBI Taxonomy" id="2138241"/>
    <lineage>
        <taxon>Eukaryota</taxon>
        <taxon>Metazoa</taxon>
        <taxon>Ecdysozoa</taxon>
        <taxon>Nematoda</taxon>
        <taxon>Chromadorea</taxon>
        <taxon>Rhabditida</taxon>
        <taxon>Rhabditina</taxon>
        <taxon>Rhabditomorpha</taxon>
        <taxon>Rhabditoidea</taxon>
        <taxon>Rhabditidae</taxon>
        <taxon>Mesorhabditinae</taxon>
        <taxon>Mesorhabditis</taxon>
    </lineage>
</organism>
<keyword evidence="4" id="KW-0539">Nucleus</keyword>
<accession>A0AAF3F8F8</accession>
<dbReference type="GO" id="GO:0005634">
    <property type="term" value="C:nucleus"/>
    <property type="evidence" value="ECO:0007669"/>
    <property type="project" value="UniProtKB-SubCell"/>
</dbReference>
<dbReference type="PANTHER" id="PTHR22607:SF3">
    <property type="entry name" value="CDK2-ASSOCIATED PROTEIN 1, ISOFORM B"/>
    <property type="match status" value="1"/>
</dbReference>
<comment type="subcellular location">
    <subcellularLocation>
        <location evidence="1">Nucleus</location>
    </subcellularLocation>
</comment>
<evidence type="ECO:0000256" key="3">
    <source>
        <dbReference type="ARBA" id="ARBA00022553"/>
    </source>
</evidence>
<evidence type="ECO:0000256" key="1">
    <source>
        <dbReference type="ARBA" id="ARBA00004123"/>
    </source>
</evidence>
<dbReference type="Proteomes" id="UP000887575">
    <property type="component" value="Unassembled WGS sequence"/>
</dbReference>
<comment type="similarity">
    <text evidence="2">Belongs to the CDK2AP family.</text>
</comment>
<protein>
    <submittedName>
        <fullName evidence="7 8">Cyclin-dependent kinase 2-associated protein</fullName>
    </submittedName>
</protein>
<evidence type="ECO:0000313" key="8">
    <source>
        <dbReference type="WBParaSite" id="MBELARI_LOCUS3110"/>
    </source>
</evidence>
<evidence type="ECO:0000313" key="7">
    <source>
        <dbReference type="WBParaSite" id="MBELARI_LOCUS12631"/>
    </source>
</evidence>
<dbReference type="Gene3D" id="6.10.140.1300">
    <property type="match status" value="1"/>
</dbReference>
<dbReference type="AlphaFoldDB" id="A0AAF3F8F8"/>
<proteinExistence type="inferred from homology"/>
<reference evidence="7 8" key="1">
    <citation type="submission" date="2024-02" db="UniProtKB">
        <authorList>
            <consortium name="WormBaseParasite"/>
        </authorList>
    </citation>
    <scope>IDENTIFICATION</scope>
</reference>
<dbReference type="WBParaSite" id="MBELARI_LOCUS3110">
    <property type="protein sequence ID" value="MBELARI_LOCUS3110"/>
    <property type="gene ID" value="MBELARI_LOCUS3110"/>
</dbReference>
<dbReference type="GO" id="GO:0005737">
    <property type="term" value="C:cytoplasm"/>
    <property type="evidence" value="ECO:0007669"/>
    <property type="project" value="TreeGrafter"/>
</dbReference>
<feature type="region of interest" description="Disordered" evidence="5">
    <location>
        <begin position="1"/>
        <end position="23"/>
    </location>
</feature>